<accession>A0A840ZEZ3</accession>
<name>A0A840ZEZ3_9HYPH</name>
<proteinExistence type="predicted"/>
<protein>
    <submittedName>
        <fullName evidence="1">Uncharacterized protein</fullName>
    </submittedName>
</protein>
<reference evidence="1 2" key="1">
    <citation type="submission" date="2020-08" db="EMBL/GenBank/DDBJ databases">
        <title>Genomic Encyclopedia of Type Strains, Phase IV (KMG-IV): sequencing the most valuable type-strain genomes for metagenomic binning, comparative biology and taxonomic classification.</title>
        <authorList>
            <person name="Goeker M."/>
        </authorList>
    </citation>
    <scope>NUCLEOTIDE SEQUENCE [LARGE SCALE GENOMIC DNA]</scope>
    <source>
        <strain evidence="1 2">DSM 2163</strain>
    </source>
</reference>
<organism evidence="1 2">
    <name type="scientific">Methylorubrum rhodinum</name>
    <dbReference type="NCBI Taxonomy" id="29428"/>
    <lineage>
        <taxon>Bacteria</taxon>
        <taxon>Pseudomonadati</taxon>
        <taxon>Pseudomonadota</taxon>
        <taxon>Alphaproteobacteria</taxon>
        <taxon>Hyphomicrobiales</taxon>
        <taxon>Methylobacteriaceae</taxon>
        <taxon>Methylorubrum</taxon>
    </lineage>
</organism>
<comment type="caution">
    <text evidence="1">The sequence shown here is derived from an EMBL/GenBank/DDBJ whole genome shotgun (WGS) entry which is preliminary data.</text>
</comment>
<dbReference type="AlphaFoldDB" id="A0A840ZEZ3"/>
<sequence length="82" mass="8728">MADAPLQLEHGIEGYGRQRLQLGLLGGEGLRDDPLRGAVQSDVGDGVEPGPQLGVQIVEVAERARQEEVLADVGERPFDPSP</sequence>
<keyword evidence="2" id="KW-1185">Reference proteome</keyword>
<evidence type="ECO:0000313" key="2">
    <source>
        <dbReference type="Proteomes" id="UP000583454"/>
    </source>
</evidence>
<gene>
    <name evidence="1" type="ORF">HNR00_001210</name>
</gene>
<dbReference type="Proteomes" id="UP000583454">
    <property type="component" value="Unassembled WGS sequence"/>
</dbReference>
<dbReference type="EMBL" id="JACHOP010000003">
    <property type="protein sequence ID" value="MBB5756512.1"/>
    <property type="molecule type" value="Genomic_DNA"/>
</dbReference>
<evidence type="ECO:0000313" key="1">
    <source>
        <dbReference type="EMBL" id="MBB5756512.1"/>
    </source>
</evidence>